<keyword evidence="2" id="KW-1003">Cell membrane</keyword>
<dbReference type="GO" id="GO:0005886">
    <property type="term" value="C:plasma membrane"/>
    <property type="evidence" value="ECO:0007669"/>
    <property type="project" value="UniProtKB-SubCell"/>
</dbReference>
<evidence type="ECO:0000256" key="3">
    <source>
        <dbReference type="ARBA" id="ARBA00022692"/>
    </source>
</evidence>
<name>A0A2M6W1S9_9BACT</name>
<sequence>MKSHSIARNTSFMTLASVGQKVVAFAYFTLIARIIGAEGTGTYFTALAFTTVFVVFVDLGFTNVLVREAAKAKDRLAEYVSTLLFIKVVLGLFTYGALMLTVHMLGYDIELRHMIYLSGITMMFDSLHLTLYGALRAIGNLTYEAISIVGSQLLTLVLGSIFLFLHLPLIFLIFAFTVSSVLNVVFVLYVLLRIYKMKLRVHYNPVVCKHLGRIAIPFALAAVFARVYSYIDSLLLQRLAGDIAVGWYAIPYKITYAFQFIPLALVAAMYPRFSEYYEHDKDRLAYLFQQGMKYLMLISFPIAVGIGILSEDIILLLYTSEYTNSVLPLRILIGSLVFSYVSFPIGAFLNACNRQVAQTVIVGIVMVVNIMLNLILIPMYSVVGAASAALIGNVLLTFLGYLMVPQVVRVSHRFLLKILIQVTCSALVMGCVVWYVLGVTHIAVAILAGALVYSCMLFVVRGVNRQQLKEALSLVKKQ</sequence>
<feature type="transmembrane region" description="Helical" evidence="6">
    <location>
        <begin position="382"/>
        <end position="402"/>
    </location>
</feature>
<dbReference type="Proteomes" id="UP000229362">
    <property type="component" value="Unassembled WGS sequence"/>
</dbReference>
<organism evidence="7 8">
    <name type="scientific">Candidatus Magasanikbacteria bacterium CG10_big_fil_rev_8_21_14_0_10_43_6</name>
    <dbReference type="NCBI Taxonomy" id="1974650"/>
    <lineage>
        <taxon>Bacteria</taxon>
        <taxon>Candidatus Magasanikiibacteriota</taxon>
    </lineage>
</organism>
<feature type="transmembrane region" description="Helical" evidence="6">
    <location>
        <begin position="41"/>
        <end position="66"/>
    </location>
</feature>
<accession>A0A2M6W1S9</accession>
<dbReference type="InterPro" id="IPR002797">
    <property type="entry name" value="Polysacc_synth"/>
</dbReference>
<dbReference type="Pfam" id="PF01943">
    <property type="entry name" value="Polysacc_synt"/>
    <property type="match status" value="1"/>
</dbReference>
<feature type="transmembrane region" description="Helical" evidence="6">
    <location>
        <begin position="141"/>
        <end position="163"/>
    </location>
</feature>
<evidence type="ECO:0000256" key="4">
    <source>
        <dbReference type="ARBA" id="ARBA00022989"/>
    </source>
</evidence>
<dbReference type="InterPro" id="IPR050833">
    <property type="entry name" value="Poly_Biosynth_Transport"/>
</dbReference>
<feature type="transmembrane region" description="Helical" evidence="6">
    <location>
        <begin position="442"/>
        <end position="460"/>
    </location>
</feature>
<feature type="transmembrane region" description="Helical" evidence="6">
    <location>
        <begin position="414"/>
        <end position="436"/>
    </location>
</feature>
<protein>
    <submittedName>
        <fullName evidence="7">Uncharacterized protein</fullName>
    </submittedName>
</protein>
<proteinExistence type="predicted"/>
<evidence type="ECO:0000313" key="7">
    <source>
        <dbReference type="EMBL" id="PIT86670.1"/>
    </source>
</evidence>
<keyword evidence="3 6" id="KW-0812">Transmembrane</keyword>
<evidence type="ECO:0000256" key="5">
    <source>
        <dbReference type="ARBA" id="ARBA00023136"/>
    </source>
</evidence>
<evidence type="ECO:0000313" key="8">
    <source>
        <dbReference type="Proteomes" id="UP000229362"/>
    </source>
</evidence>
<reference evidence="8" key="1">
    <citation type="submission" date="2017-09" db="EMBL/GenBank/DDBJ databases">
        <title>Depth-based differentiation of microbial function through sediment-hosted aquifers and enrichment of novel symbionts in the deep terrestrial subsurface.</title>
        <authorList>
            <person name="Probst A.J."/>
            <person name="Ladd B."/>
            <person name="Jarett J.K."/>
            <person name="Geller-Mcgrath D.E."/>
            <person name="Sieber C.M.K."/>
            <person name="Emerson J.B."/>
            <person name="Anantharaman K."/>
            <person name="Thomas B.C."/>
            <person name="Malmstrom R."/>
            <person name="Stieglmeier M."/>
            <person name="Klingl A."/>
            <person name="Woyke T."/>
            <person name="Ryan C.M."/>
            <person name="Banfield J.F."/>
        </authorList>
    </citation>
    <scope>NUCLEOTIDE SEQUENCE [LARGE SCALE GENOMIC DNA]</scope>
</reference>
<feature type="transmembrane region" description="Helical" evidence="6">
    <location>
        <begin position="254"/>
        <end position="273"/>
    </location>
</feature>
<dbReference type="PANTHER" id="PTHR30250">
    <property type="entry name" value="PST FAMILY PREDICTED COLANIC ACID TRANSPORTER"/>
    <property type="match status" value="1"/>
</dbReference>
<feature type="transmembrane region" description="Helical" evidence="6">
    <location>
        <begin position="356"/>
        <end position="376"/>
    </location>
</feature>
<comment type="caution">
    <text evidence="7">The sequence shown here is derived from an EMBL/GenBank/DDBJ whole genome shotgun (WGS) entry which is preliminary data.</text>
</comment>
<dbReference type="PANTHER" id="PTHR30250:SF11">
    <property type="entry name" value="O-ANTIGEN TRANSPORTER-RELATED"/>
    <property type="match status" value="1"/>
</dbReference>
<keyword evidence="4 6" id="KW-1133">Transmembrane helix</keyword>
<feature type="transmembrane region" description="Helical" evidence="6">
    <location>
        <begin position="12"/>
        <end position="35"/>
    </location>
</feature>
<feature type="transmembrane region" description="Helical" evidence="6">
    <location>
        <begin position="78"/>
        <end position="102"/>
    </location>
</feature>
<evidence type="ECO:0000256" key="6">
    <source>
        <dbReference type="SAM" id="Phobius"/>
    </source>
</evidence>
<feature type="transmembrane region" description="Helical" evidence="6">
    <location>
        <begin position="331"/>
        <end position="349"/>
    </location>
</feature>
<dbReference type="CDD" id="cd13128">
    <property type="entry name" value="MATE_Wzx_like"/>
    <property type="match status" value="1"/>
</dbReference>
<keyword evidence="5 6" id="KW-0472">Membrane</keyword>
<feature type="transmembrane region" description="Helical" evidence="6">
    <location>
        <begin position="114"/>
        <end position="134"/>
    </location>
</feature>
<evidence type="ECO:0000256" key="1">
    <source>
        <dbReference type="ARBA" id="ARBA00004651"/>
    </source>
</evidence>
<dbReference type="AlphaFoldDB" id="A0A2M6W1S9"/>
<evidence type="ECO:0000256" key="2">
    <source>
        <dbReference type="ARBA" id="ARBA00022475"/>
    </source>
</evidence>
<gene>
    <name evidence="7" type="ORF">COU33_01880</name>
</gene>
<feature type="transmembrane region" description="Helical" evidence="6">
    <location>
        <begin position="169"/>
        <end position="191"/>
    </location>
</feature>
<dbReference type="EMBL" id="PFBZ01000079">
    <property type="protein sequence ID" value="PIT86670.1"/>
    <property type="molecule type" value="Genomic_DNA"/>
</dbReference>
<comment type="subcellular location">
    <subcellularLocation>
        <location evidence="1">Cell membrane</location>
        <topology evidence="1">Multi-pass membrane protein</topology>
    </subcellularLocation>
</comment>
<feature type="transmembrane region" description="Helical" evidence="6">
    <location>
        <begin position="294"/>
        <end position="319"/>
    </location>
</feature>
<feature type="transmembrane region" description="Helical" evidence="6">
    <location>
        <begin position="211"/>
        <end position="231"/>
    </location>
</feature>